<dbReference type="KEGG" id="vg:18266084"/>
<organism evidence="2 3">
    <name type="scientific">Pithovirus sibericum</name>
    <dbReference type="NCBI Taxonomy" id="1450746"/>
    <lineage>
        <taxon>Viruses</taxon>
        <taxon>Pithoviruses</taxon>
        <taxon>Orthopithovirinae</taxon>
        <taxon>Alphapithovirus</taxon>
        <taxon>Alphapithovirus sibericum</taxon>
    </lineage>
</organism>
<proteinExistence type="predicted"/>
<dbReference type="Proteomes" id="UP000202176">
    <property type="component" value="Segment"/>
</dbReference>
<evidence type="ECO:0000313" key="3">
    <source>
        <dbReference type="Proteomes" id="UP000202176"/>
    </source>
</evidence>
<dbReference type="GeneID" id="18266084"/>
<name>W5S4E7_9VIRU</name>
<gene>
    <name evidence="2" type="ORF">pv_56</name>
</gene>
<feature type="transmembrane region" description="Helical" evidence="1">
    <location>
        <begin position="64"/>
        <end position="90"/>
    </location>
</feature>
<evidence type="ECO:0000256" key="1">
    <source>
        <dbReference type="SAM" id="Phobius"/>
    </source>
</evidence>
<dbReference type="EMBL" id="KF740664">
    <property type="protein sequence ID" value="AHH01623.1"/>
    <property type="molecule type" value="Genomic_DNA"/>
</dbReference>
<keyword evidence="1" id="KW-1133">Transmembrane helix</keyword>
<keyword evidence="3" id="KW-1185">Reference proteome</keyword>
<protein>
    <submittedName>
        <fullName evidence="2">Uncharacterized protein</fullName>
    </submittedName>
</protein>
<keyword evidence="1" id="KW-0812">Transmembrane</keyword>
<keyword evidence="1" id="KW-0472">Membrane</keyword>
<reference evidence="2 3" key="1">
    <citation type="journal article" date="2014" name="Proc. Natl. Acad. Sci. U.S.A.">
        <title>Thirty-thousand-year-old distant relative of giant icosahedral DNA viruses with a pandoravirus morphology.</title>
        <authorList>
            <person name="Legendre M."/>
            <person name="Bartoli J."/>
            <person name="Shmakova L."/>
            <person name="Jeudy S."/>
            <person name="Labadie K."/>
            <person name="Adrait A."/>
            <person name="Lescot M."/>
            <person name="Poirot O."/>
            <person name="Bertaux L."/>
            <person name="Bruley C."/>
            <person name="Coute Y."/>
            <person name="Rivkina E."/>
            <person name="Abergel C."/>
            <person name="Claverie J.M."/>
        </authorList>
    </citation>
    <scope>NUCLEOTIDE SEQUENCE [LARGE SCALE GENOMIC DNA]</scope>
    <source>
        <strain evidence="2">P1084-T</strain>
    </source>
</reference>
<sequence>MRLIFFFCLLTICSAEQCREIETQSHCRSFCDCVWCEQTCLPSNLSSSCAKPIFCSKSLSFHDVVTLICGLIFLVCLGVCFSVAALLFYFRTDLKEDIENVENEKTYLPGSIN</sequence>
<evidence type="ECO:0000313" key="2">
    <source>
        <dbReference type="EMBL" id="AHH01623.1"/>
    </source>
</evidence>
<accession>W5S4E7</accession>
<dbReference type="RefSeq" id="YP_009000958.1">
    <property type="nucleotide sequence ID" value="NC_023423.1"/>
</dbReference>